<keyword evidence="5" id="KW-1003">Cell membrane</keyword>
<dbReference type="GO" id="GO:0005737">
    <property type="term" value="C:cytoplasm"/>
    <property type="evidence" value="ECO:0007669"/>
    <property type="project" value="TreeGrafter"/>
</dbReference>
<dbReference type="GO" id="GO:0060171">
    <property type="term" value="C:stereocilium membrane"/>
    <property type="evidence" value="ECO:0007669"/>
    <property type="project" value="UniProtKB-SubCell"/>
</dbReference>
<evidence type="ECO:0000256" key="19">
    <source>
        <dbReference type="ARBA" id="ARBA00078072"/>
    </source>
</evidence>
<reference evidence="24 25" key="1">
    <citation type="submission" date="2018-10" db="EMBL/GenBank/DDBJ databases">
        <title>Genome assembly for a Yunnan-Guizhou Plateau 3E fish, Anabarilius grahami (Regan), and its evolutionary and genetic applications.</title>
        <authorList>
            <person name="Jiang W."/>
        </authorList>
    </citation>
    <scope>NUCLEOTIDE SEQUENCE [LARGE SCALE GENOMIC DNA]</scope>
    <source>
        <strain evidence="24">AG-KIZ</strain>
        <tissue evidence="24">Muscle</tissue>
    </source>
</reference>
<gene>
    <name evidence="24" type="ORF">DPX16_22432</name>
</gene>
<comment type="subcellular location">
    <subcellularLocation>
        <location evidence="3">Cell membrane</location>
        <topology evidence="3">Multi-pass membrane protein</topology>
    </subcellularLocation>
    <subcellularLocation>
        <location evidence="1">Cell projection</location>
        <location evidence="1">Stereocilium membrane</location>
    </subcellularLocation>
    <subcellularLocation>
        <location evidence="2">Photoreceptor inner segment</location>
    </subcellularLocation>
</comment>
<dbReference type="FunFam" id="2.60.40.2030:FF:000009">
    <property type="entry name" value="adhesion G-protein coupled receptor V1"/>
    <property type="match status" value="2"/>
</dbReference>
<dbReference type="Gene3D" id="2.60.220.50">
    <property type="match status" value="1"/>
</dbReference>
<keyword evidence="16" id="KW-0807">Transducer</keyword>
<evidence type="ECO:0000313" key="25">
    <source>
        <dbReference type="Proteomes" id="UP000281406"/>
    </source>
</evidence>
<dbReference type="SMART" id="SM00237">
    <property type="entry name" value="Calx_beta"/>
    <property type="match status" value="23"/>
</dbReference>
<dbReference type="FunFam" id="2.60.40.2030:FF:000013">
    <property type="entry name" value="Adhesion G-protein coupled receptor V1"/>
    <property type="match status" value="1"/>
</dbReference>
<dbReference type="InterPro" id="IPR046338">
    <property type="entry name" value="GAIN_dom_sf"/>
</dbReference>
<evidence type="ECO:0000256" key="8">
    <source>
        <dbReference type="ARBA" id="ARBA00022737"/>
    </source>
</evidence>
<keyword evidence="9" id="KW-0378">Hydrolase</keyword>
<feature type="chain" id="PRO_5017956929" description="Adhesion G-protein coupled receptor V1" evidence="22">
    <location>
        <begin position="22"/>
        <end position="5809"/>
    </location>
</feature>
<dbReference type="FunFam" id="2.60.40.2030:FF:000020">
    <property type="entry name" value="Adhesion G protein-coupled receptor V1"/>
    <property type="match status" value="2"/>
</dbReference>
<evidence type="ECO:0000256" key="3">
    <source>
        <dbReference type="ARBA" id="ARBA00004651"/>
    </source>
</evidence>
<dbReference type="FunFam" id="2.60.40.2030:FF:000028">
    <property type="entry name" value="Adhesion G-protein coupled receptor V1"/>
    <property type="match status" value="1"/>
</dbReference>
<evidence type="ECO:0000256" key="1">
    <source>
        <dbReference type="ARBA" id="ARBA00004289"/>
    </source>
</evidence>
<dbReference type="Gene3D" id="2.60.40.2030">
    <property type="match status" value="35"/>
</dbReference>
<dbReference type="SUPFAM" id="SSF49899">
    <property type="entry name" value="Concanavalin A-like lectins/glucanases"/>
    <property type="match status" value="1"/>
</dbReference>
<evidence type="ECO:0000259" key="23">
    <source>
        <dbReference type="PROSITE" id="PS50221"/>
    </source>
</evidence>
<dbReference type="GO" id="GO:0004930">
    <property type="term" value="F:G protein-coupled receptor activity"/>
    <property type="evidence" value="ECO:0007669"/>
    <property type="project" value="UniProtKB-KW"/>
</dbReference>
<feature type="transmembrane region" description="Helical" evidence="21">
    <location>
        <begin position="5700"/>
        <end position="5729"/>
    </location>
</feature>
<dbReference type="GO" id="GO:0071277">
    <property type="term" value="P:cellular response to calcium ion"/>
    <property type="evidence" value="ECO:0007669"/>
    <property type="project" value="TreeGrafter"/>
</dbReference>
<evidence type="ECO:0000256" key="6">
    <source>
        <dbReference type="ARBA" id="ARBA00022692"/>
    </source>
</evidence>
<keyword evidence="10" id="KW-0106">Calcium</keyword>
<sequence length="5809" mass="632042">MPAVLALAGLVLMLLTTSVRSQSAELRFQGQTQFVVNESSRAIVRLVVERVGDPVNVTALVLLQGEDTGDFEATTAAAFLLSSESSKTIFIAVRDDDIPEADETFVFNLRLQVILEPGNSDSLESSSNGVRVGTPNTATITILSNDNAFGIISFNSTSLITVEEPRGRSQYVPLTLLREKGTYGTVTVNFEIFGGPNPASEDLSPDMGNITIPPGRAVVIFSIMIQDDKLPEDDETFTVHLTEAAGGALLNPNRSSVQIKISRNDAPIRFSKPTLVVPENIGVISLTVTRGRTEDGLLIGSDDRTVSVAYAVVTGSGAASATLLSDFVDLQTERMVVFPPGVHETELRFSIRDDNIPEIAESFQVVLLEETLLGDAVLMTPSMALVTIEPNDKPYGVLSISPSPIQPHIINEDLNPIYEGIIIVRNGGTHGAVSVQWNITRNSTDRTPVSADLNPVSGTLRFAEGQMNAVLPLNITQDNLPEEAEAFLLRLIPGSVQGGAEVDEPMEMLFFIQDSDDVYGQFGFHPRKNQSIQSHPEGRFLSLSFLREGGTMGEVRLTLTALYIPARPLDPSRARDGVLNGTSVNSVLFSSGQSQAQLILPIRNDAFLQNGAHFLIQLDSVQLENITPPIPSVSPRFGGALNISLIITPDIANGEIGFTSNQTVVVLEPEASNTSLITLQLRRDGTDGQAVVFWSLRPTGENRDDVTEGDISPFTGSVMFLSGQSEAAINISVNADNIPEINETVILTLDRVETARFVVYFGTNVDNQILKPGFTSREIVILENDDPGGIFEFSQVSKGPWLINEGETVELRVIREQGQLLNQLIRYTVIPSGNAQFYGATGILEFQPGEREVMVALVAKPDGIPELDETFSVVLSSHSTPASRLGNLRQVNITVRKSDDPFGVIEFIQPALDFTINESKAMDVQSASYPIGRSRGRFGNVSVLWILEPTHSGDINPVQGEIIFAEGEYLKNLTLFSVPDEIPEKIENFNITLLNTTGGARLGSNLSAKLSIRENDDPIYFAEPVVQRVQEGGMANFTILRAGLANFITTVKYRFEYGDTSPGDFTPLSNDSMLVFDFGEWMKNISVAVVEDDLPETDEPFYIVLFNATGDAVVYGRHTATVVIEANDDANGIFSLDSTQKPVEEGRTNNFYVLRDRGHFGNVTIYWQLFANDTPLEPHQEFLNTSGSIVFRTGEETKPIVLEAISDKLPEFNEFYELRLMNISGGYPGEGGKLAKKDLNVSVLIPFNDDPFGVFAIAPESLEREVAEDVLSVSDMLDVTSFTILRQQGTFGDVRVAWEILSGAFPHGLPPMEDLILMASFPQAVELRPHARRRHAGTDAFFFSGLPGAYGSISPETHLQVPQNLANFTLSVWLMPRPNTDGFIVSKGNGNGTIYYGVQVQTNESHVTVMLHYTTIGSNSTQVARATSTKFVEDNTWVHIIIAVEDGIIEFFLDGSPIPGGIKSLKGEAIINDSAPIRIGSNPDGEQRFTGLLQDLRLYSSWLNRSEIHELHNQPAKTDLHNVSGYLTYRQEEKLKSFLVEVRDDQEEEGEEVFYLQLVAVQGGARLPMPRPTAVLRVMKSDNANGLFGFTGSCIPDISEEGSMISCVVERTRGALDHVYVSYTVTQVDSPADLSNTSDFANSTGSIHFLPGQRSEVLNLLVLNDDLPEVDEHFRVKLVSAESGDGKPGLLQFQTTPVPVGMIRPSLEEAHVTVQEEAGVVSLLVARAQGLLGRVMVGYRTSPFTAAGSEDYEDTEGFLDFLPGERFKYINVTIIDNLVPELDKVFRVELYNPNGGANLGAAARIIVTIAASDEAHGVFQFSADSLTVNGTEPEEGRSTVVLQVIRTFGALSNVTVYWEADANSEGELVYRSGNVTFEVGQTVRSINLLISQDDIPELDKSFRVRLTNVSHGRLGKETTATLTVLASDDPYGFFVFSDNSRPVRVAEANAVITLTIQRRKGLMGRVRVTYRTLRDTDAAPYSTPGVGRASAGNDFVAVVESVIFSANQSEVNVTLRVLDEEEPERAESVFLEIVNVTLVEGLQLRPVALSPRLGTRNTTVAQVIIEASDDAFGVLQLSSSAVSVPEYYTGPIINVTRVGGIFADVSVKFRAVPMTARVGEDYSVASSDVVLLEGESSKPVPILIINDVVPELEETFRIELLNQTTGGALLGDLTQAIITILPSDDPFGSFVRNAGTMGEVVVQWRATVNGRPATGDLRPLSGEVKFDPGETLKTLKVEVLADDVPEIEEVIKVQLVSATNGGNIGPEKEVDIIVPANDNPHGTVYFEQAVYRVQEPLEGYSIANITVRRSGGTFGMLEIVYSTSEVDIVSNAQREGRDFLVYYDSSLAGAPSNALRRPINITTDTNILNFCAAFCLRERACQAFSYINTPRASCFWVTSGARQLSSSPQTFTYLKNTTAAASLFSSQAVAGSDYITMTAQTATMLDRSGVANLTVPILTDSLPEVDESFMIKILKVSLVNMTATAKNLPMIQQPDVALVTIGMNGDAFGIFLLYSINPNATQDGLYLEVSEEPRTTVLLVIERRGGSMGQVTVEWKYVGGSAVPNADFNGTGETLIFAEGDVKKTLEFFITDDMEPEDNETLQIGLVSTEGGSRILPSSDTVTILILANDNAAGVVGFHTASRSVIIREGDSLSLLVERTAPAIGNVTVEWRIEGPRVSMTFADTSGTLFFSEGMLNNTIVIKLLEDTTPEEREEYRVILSNIQTKGVTKTGMAALSAQGREAVVSVEASDEPFGLLSIAPSSLKITTDEKDTTIRIYINREFGASGAVNISYETVQGSLQDLRQTEGALAQPDQDFRYVSSSVIMQDGQTSVSIPITIIDDDIPELQEFFLVNITSAVLITTLPTAPKLNTEGLVAEISINANDGIQGIIGWQNIEYELPFNLFSTIVNYGISQRGIDVKKINIFNVKNVSVIYVVNETIGVLNLVAYRDAGTYGNVSLFFYAQNLEAQLGLDFNATPSMIHFVDGERHKFIEVQILDDAIPEGDETFQLILTNPSAGLELGENTTATVTILANDDGHGIISFNNSEHFLLREPTSMSGLGESVATLYIIRDPPQGTFGTVTVQFTITDANGSLYTDDLTPSSGFVVLEDGVRFKTLEIWAVLDAEPEMNETFTVTLSNPTGGARLGDSLQTYITVLQNQAPLGLFRISPSFNRTLDTMTVEERTGTVYLTISRSNGLESAVSVEWETRSGTAFGMRGEQPLLAVYQSIRDSLASVWCTVPSEDSALVLRLLRGPAQNQAVLYKWQGALVPVEFVSIQNPSSCVSFTVNGSSYVSVSHANSTMSLTATISLFRLQADLNLTQIFVWTGGSFSLHQSLELQDITTAVPFRRGSSNLQHLAVCRNRTSSACLIYQWNNGRFQNPQPLAVNTRVKQVESFQMGGDTFLLIVTEAHLLLAGLNGSALHSWRSDLRQFAEVLKSPSAQEFLYLPVPSLNSTKSLIIATGESNSVIYELTSVSNQSDFIPNSGELFFQPGVRELDIAVNIIDDDVPEEEEHFRVSLKNPKGGAEIGFRGQVTLFIPANDDAYGIVGFAQNSLMREVDELEDDNPVSLSIERRRGRFGRLTVHWSTYGGLDDIFPSSGVVTFSESQAVATISLNVLADDIPELAEKVTIVLTKVTTIGITDPSRGAMIDYQRAQANLTIKANGSPYGVIGWHLDSQYFIMPEPQKSPSNITLSIVRDQGASRDVLVYYTTKAALHLPPVNQASEGNDYVAKEATVVMMENATVVLVSITILPDDIPELAETFLVNITRVELLGGDTGAGQPSVKRPGLEIAEDVSGAVLAFEVPSPGNVFRLAVMRMAGRSGRLVLYWEAQAVTASTEDFSPSSGNLTFQEGQTVAYIEITIIDDTVVESTETFMVKLVRVIGGARLGDETSVVVSIPANDSPFGRFGFEELMVSVSEPQFLNDPASIATLAVVRSSGGEGVVHLIWLLQEEGRNDLSPYNGTFTFNGTESKKTLVIQALADAVLEGEERFTIQLLSPKNEPVIDPVRGVATVVIQADVGALGTIGIADSSRNILIGEPRDIYNGTALVSLVRGPGIFGEIEIFWNISAAADTEFEETSGKVIMKDRQSAATIQLKALDDEIPEERRVYQLRLSSLTPGSAINPDRQLATITMAASDLPHGLFSFSQASLRATEEDRAVNVTIVRSMGLFDSVWVSYHTEGRTAISGQDFGLSSGRLLFRPGESSKVITLTILDDDLPEGPEEFFLNITLVELLNASSMDFTVREYGLQIDQPPAIGNLSSLMVIIQKNDNAEGILEFDPKYVNITVEEDVGILSIPVLRRIGSYGQVTAEFISKGLTAQPDSDYILLNGSIIFQHGQTIRYINVSIVDDTESEFNEIFEMQLTGATGGAILGAQLIARVTIAKSDSPNGVVRFINQSAITISNPNSTLRLTLFVERADGLLGNTTVLWQILGPNSNEVLPLVNTDIGEPVNGTFSFRDGEGGVRSIELKILPHGEVEVTEKFIVLLSILSGEMGIDPRAGSVTLTIEKFGDPNGIVQFTEQDLKERIYSEPSDSEGPLKISLLITRREGVMGNITVFWEILSDADTSGDFAALQGSVTILAGQRVAEIVLTLLPDSVPELEETYVLHLISVEGGAELDKNRSRTRLKVRANDEPHGVFVLYSQNQSVVVNVADRSRQLIISVNRLAGAFGNASLGYRISFTTPGQSFTEDTLTGNILVKDGEREASVRVPFSSQVFFVTGFNFSVELTDVTLIGPLLSSPPRIQLESKLAVVSVPEVAANAEVGFASLALRVSDIESGQCEALVTRTGLYGNVTVRWSSGFPPGQTPPGYQPGDISPRSGMVMLAHGQRSEVISLSAVNNMSVVSAHAIYLTSVESESPGGARLRIGYTVAEVEPLGLYQFHSDSRQLVIEEDVQTITLYVQRLYGFRSNRSSISYKTWPGTAQPDKDFAPVADGQLLFDSRQTSAAIRLSILDDSLTEPDENFYVNLTSVRVLSASLPSIAAQPRIVSQYSVATVTIRGNDVVSGFLSIGPAIISISEDSQEGAPQQKLALRVRRSVGLTGVVSAKIRAYSGLRTPEGDAAQFHQEHNGTWAMEGEDFALETQTVTLLEGQNEVEVSVLILNDQEPEGQEAFFIYLSEAEGGAQIVSVPDDLGFTSFAKIIILGSDLQNGIVGFSLSSQSGQILDEDSVNRTATLFLQRQENRAFEDVLVFWRVTFSTTVHSVVSHGVNLTRELQQTSGTSVCRKGEVICALKLEVRLDKDPEYEVWFLVEVYKVGEGATINQTARFANVTMLESDDPRGLVYFAQGSRLPVVTLKATSVSLQIYRDASTASAISVKYRMQELQKAESIGPNLIWPAVAGQDFIMAEGTLTFEIGQRSTGLDVALTPSTGSSNPTPKRFCVVLSDATGGARVHPEFGLANVTLVSDSEAQAIWALLDQLQQPLDETIINRVLQGLINKVSKDITPEHLTAVLDALSKILNDAEQTPLKESSRSLTYDLLCAMANPSRADTRGLSQLAEVAERFAFSLLTDIECGTKEKRGTTILDTCPYFTIAAHHWYPTQINGHTFTGKNTDTFTLPETLLEVPALPADSMAPSACRKVHFTEYSTEHWFLTNTKASALNDKAFSVSLHGRGSKPLADGQEVVYRIHTPDRRGKPRQSLCLLWNQAAESWLSDGQFCRVVDDSQNFVECACTHLSVYTAYAETGSFASFNEAFYAAGFICISGFALAVVSHVLCSRFLMFAAKLLTHMMMACLGTQKKKKTNMALLNGALKNPVAFCHPLIVLLFFTSTVLNGKFQSGHPKKSCVMQVRYWQQLGSCFVKGC</sequence>
<keyword evidence="8" id="KW-0677">Repeat</keyword>
<evidence type="ECO:0000256" key="16">
    <source>
        <dbReference type="ARBA" id="ARBA00023224"/>
    </source>
</evidence>
<evidence type="ECO:0000256" key="4">
    <source>
        <dbReference type="ARBA" id="ARBA00007343"/>
    </source>
</evidence>
<keyword evidence="25" id="KW-1185">Reference proteome</keyword>
<proteinExistence type="inferred from homology"/>
<evidence type="ECO:0000256" key="14">
    <source>
        <dbReference type="ARBA" id="ARBA00023157"/>
    </source>
</evidence>
<keyword evidence="15 24" id="KW-0675">Receptor</keyword>
<dbReference type="InterPro" id="IPR038081">
    <property type="entry name" value="CalX-like_sf"/>
</dbReference>
<dbReference type="PANTHER" id="PTHR46682:SF1">
    <property type="entry name" value="ADHESION G-PROTEIN COUPLED RECEPTOR V1"/>
    <property type="match status" value="1"/>
</dbReference>
<dbReference type="EMBL" id="RJVU01018862">
    <property type="protein sequence ID" value="ROL51336.1"/>
    <property type="molecule type" value="Genomic_DNA"/>
</dbReference>
<evidence type="ECO:0000256" key="21">
    <source>
        <dbReference type="SAM" id="Phobius"/>
    </source>
</evidence>
<keyword evidence="14" id="KW-1015">Disulfide bond</keyword>
<dbReference type="InterPro" id="IPR003644">
    <property type="entry name" value="Calx_beta"/>
</dbReference>
<evidence type="ECO:0000256" key="15">
    <source>
        <dbReference type="ARBA" id="ARBA00023170"/>
    </source>
</evidence>
<dbReference type="GO" id="GO:0010855">
    <property type="term" value="F:adenylate cyclase inhibitor activity"/>
    <property type="evidence" value="ECO:0007669"/>
    <property type="project" value="TreeGrafter"/>
</dbReference>
<evidence type="ECO:0000256" key="18">
    <source>
        <dbReference type="ARBA" id="ARBA00070037"/>
    </source>
</evidence>
<dbReference type="Pfam" id="PF03160">
    <property type="entry name" value="Calx-beta"/>
    <property type="match status" value="36"/>
</dbReference>
<dbReference type="Proteomes" id="UP000281406">
    <property type="component" value="Unassembled WGS sequence"/>
</dbReference>
<organism evidence="24 25">
    <name type="scientific">Anabarilius grahami</name>
    <name type="common">Kanglang fish</name>
    <name type="synonym">Barilius grahami</name>
    <dbReference type="NCBI Taxonomy" id="495550"/>
    <lineage>
        <taxon>Eukaryota</taxon>
        <taxon>Metazoa</taxon>
        <taxon>Chordata</taxon>
        <taxon>Craniata</taxon>
        <taxon>Vertebrata</taxon>
        <taxon>Euteleostomi</taxon>
        <taxon>Actinopterygii</taxon>
        <taxon>Neopterygii</taxon>
        <taxon>Teleostei</taxon>
        <taxon>Ostariophysi</taxon>
        <taxon>Cypriniformes</taxon>
        <taxon>Xenocyprididae</taxon>
        <taxon>Xenocypridinae</taxon>
        <taxon>Xenocypridinae incertae sedis</taxon>
        <taxon>Anabarilius</taxon>
    </lineage>
</organism>
<dbReference type="GO" id="GO:0007601">
    <property type="term" value="P:visual perception"/>
    <property type="evidence" value="ECO:0007669"/>
    <property type="project" value="TreeGrafter"/>
</dbReference>
<dbReference type="OrthoDB" id="2324346at2759"/>
<evidence type="ECO:0000256" key="20">
    <source>
        <dbReference type="ARBA" id="ARBA00083929"/>
    </source>
</evidence>
<evidence type="ECO:0000256" key="12">
    <source>
        <dbReference type="ARBA" id="ARBA00023040"/>
    </source>
</evidence>
<dbReference type="PANTHER" id="PTHR46682">
    <property type="entry name" value="ADHESION G-PROTEIN COUPLED RECEPTOR V1"/>
    <property type="match status" value="1"/>
</dbReference>
<evidence type="ECO:0000256" key="10">
    <source>
        <dbReference type="ARBA" id="ARBA00022837"/>
    </source>
</evidence>
<dbReference type="SUPFAM" id="SSF141072">
    <property type="entry name" value="CalX-like"/>
    <property type="match status" value="37"/>
</dbReference>
<dbReference type="InterPro" id="IPR026919">
    <property type="entry name" value="ADGRV1"/>
</dbReference>
<feature type="transmembrane region" description="Helical" evidence="21">
    <location>
        <begin position="5750"/>
        <end position="5773"/>
    </location>
</feature>
<evidence type="ECO:0000256" key="2">
    <source>
        <dbReference type="ARBA" id="ARBA00004437"/>
    </source>
</evidence>
<dbReference type="GO" id="GO:0001965">
    <property type="term" value="F:G-protein alpha-subunit binding"/>
    <property type="evidence" value="ECO:0007669"/>
    <property type="project" value="TreeGrafter"/>
</dbReference>
<dbReference type="PROSITE" id="PS50912">
    <property type="entry name" value="EAR"/>
    <property type="match status" value="2"/>
</dbReference>
<protein>
    <recommendedName>
        <fullName evidence="18">Adhesion G-protein coupled receptor V1</fullName>
    </recommendedName>
    <alternativeName>
        <fullName evidence="20">G-protein coupled receptor 98</fullName>
    </alternativeName>
    <alternativeName>
        <fullName evidence="19">Very large G-protein coupled receptor 1</fullName>
    </alternativeName>
</protein>
<dbReference type="FunFam" id="2.60.40.2030:FF:000017">
    <property type="entry name" value="Adhesion G protein-coupled receptor V1"/>
    <property type="match status" value="5"/>
</dbReference>
<dbReference type="Pfam" id="PF13385">
    <property type="entry name" value="Laminin_G_3"/>
    <property type="match status" value="1"/>
</dbReference>
<accession>A0A3N0YYG9</accession>
<keyword evidence="17" id="KW-0966">Cell projection</keyword>
<dbReference type="PROSITE" id="PS50221">
    <property type="entry name" value="GAIN_B"/>
    <property type="match status" value="1"/>
</dbReference>
<comment type="similarity">
    <text evidence="4">Belongs to the G-protein coupled receptor 2 family. Adhesion G-protein coupled receptor (ADGR) subfamily.</text>
</comment>
<dbReference type="InterPro" id="IPR009039">
    <property type="entry name" value="EAR"/>
</dbReference>
<keyword evidence="13 21" id="KW-0472">Membrane</keyword>
<comment type="caution">
    <text evidence="24">The sequence shown here is derived from an EMBL/GenBank/DDBJ whole genome shotgun (WGS) entry which is preliminary data.</text>
</comment>
<dbReference type="FunFam" id="2.60.40.2030:FF:000007">
    <property type="entry name" value="Adhesion G-protein coupled receptor V1"/>
    <property type="match status" value="6"/>
</dbReference>
<dbReference type="GO" id="GO:0001917">
    <property type="term" value="C:photoreceptor inner segment"/>
    <property type="evidence" value="ECO:0007669"/>
    <property type="project" value="UniProtKB-SubCell"/>
</dbReference>
<evidence type="ECO:0000256" key="17">
    <source>
        <dbReference type="ARBA" id="ARBA00023273"/>
    </source>
</evidence>
<dbReference type="GO" id="GO:0007605">
    <property type="term" value="P:sensory perception of sound"/>
    <property type="evidence" value="ECO:0007669"/>
    <property type="project" value="TreeGrafter"/>
</dbReference>
<dbReference type="FunFam" id="2.60.40.2030:FF:000031">
    <property type="entry name" value="Adhesion G protein-coupled receptor V1"/>
    <property type="match status" value="1"/>
</dbReference>
<keyword evidence="6 21" id="KW-0812">Transmembrane</keyword>
<evidence type="ECO:0000256" key="22">
    <source>
        <dbReference type="SAM" id="SignalP"/>
    </source>
</evidence>
<dbReference type="Gene3D" id="2.60.120.200">
    <property type="match status" value="1"/>
</dbReference>
<dbReference type="FunFam" id="2.60.40.2030:FF:000021">
    <property type="entry name" value="Adhesion G protein-coupled receptor V1"/>
    <property type="match status" value="1"/>
</dbReference>
<dbReference type="FunFam" id="2.60.40.2030:FF:000023">
    <property type="entry name" value="Adhesion G protein-coupled receptor V1"/>
    <property type="match status" value="1"/>
</dbReference>
<dbReference type="InterPro" id="IPR057244">
    <property type="entry name" value="GAIN_B"/>
</dbReference>
<dbReference type="InterPro" id="IPR013320">
    <property type="entry name" value="ConA-like_dom_sf"/>
</dbReference>
<name>A0A3N0YYG9_ANAGA</name>
<evidence type="ECO:0000256" key="11">
    <source>
        <dbReference type="ARBA" id="ARBA00022989"/>
    </source>
</evidence>
<evidence type="ECO:0000313" key="24">
    <source>
        <dbReference type="EMBL" id="ROL51336.1"/>
    </source>
</evidence>
<evidence type="ECO:0000256" key="9">
    <source>
        <dbReference type="ARBA" id="ARBA00022801"/>
    </source>
</evidence>
<dbReference type="GO" id="GO:0016787">
    <property type="term" value="F:hydrolase activity"/>
    <property type="evidence" value="ECO:0007669"/>
    <property type="project" value="UniProtKB-KW"/>
</dbReference>
<dbReference type="GO" id="GO:0048513">
    <property type="term" value="P:animal organ development"/>
    <property type="evidence" value="ECO:0007669"/>
    <property type="project" value="UniProtKB-ARBA"/>
</dbReference>
<evidence type="ECO:0000256" key="7">
    <source>
        <dbReference type="ARBA" id="ARBA00022729"/>
    </source>
</evidence>
<keyword evidence="11 21" id="KW-1133">Transmembrane helix</keyword>
<feature type="domain" description="GAIN-B" evidence="23">
    <location>
        <begin position="5534"/>
        <end position="5694"/>
    </location>
</feature>
<keyword evidence="7 22" id="KW-0732">Signal</keyword>
<feature type="signal peptide" evidence="22">
    <location>
        <begin position="1"/>
        <end position="21"/>
    </location>
</feature>
<evidence type="ECO:0000256" key="13">
    <source>
        <dbReference type="ARBA" id="ARBA00023136"/>
    </source>
</evidence>
<dbReference type="FunFam" id="2.60.40.2030:FF:000048">
    <property type="entry name" value="Adhesion G-protein coupled receptor V1"/>
    <property type="match status" value="1"/>
</dbReference>
<evidence type="ECO:0000256" key="5">
    <source>
        <dbReference type="ARBA" id="ARBA00022475"/>
    </source>
</evidence>
<keyword evidence="12" id="KW-0297">G-protein coupled receptor</keyword>